<reference evidence="5 6" key="1">
    <citation type="submission" date="2024-01" db="EMBL/GenBank/DDBJ databases">
        <title>Genome mining of biosynthetic gene clusters to explore secondary metabolites of Streptomyces sp.</title>
        <authorList>
            <person name="Baig A."/>
            <person name="Ajitkumar Shintre N."/>
            <person name="Kumar H."/>
            <person name="Anbarasu A."/>
            <person name="Ramaiah S."/>
        </authorList>
    </citation>
    <scope>NUCLEOTIDE SEQUENCE [LARGE SCALE GENOMIC DNA]</scope>
    <source>
        <strain evidence="5 6">A57</strain>
    </source>
</reference>
<feature type="domain" description="CBS" evidence="4">
    <location>
        <begin position="10"/>
        <end position="66"/>
    </location>
</feature>
<dbReference type="SMART" id="SM00116">
    <property type="entry name" value="CBS"/>
    <property type="match status" value="2"/>
</dbReference>
<evidence type="ECO:0000313" key="5">
    <source>
        <dbReference type="EMBL" id="MFB8776731.1"/>
    </source>
</evidence>
<protein>
    <submittedName>
        <fullName evidence="5">CBS domain-containing protein</fullName>
    </submittedName>
</protein>
<dbReference type="Proteomes" id="UP001585080">
    <property type="component" value="Unassembled WGS sequence"/>
</dbReference>
<dbReference type="Gene3D" id="3.30.1340.30">
    <property type="match status" value="1"/>
</dbReference>
<dbReference type="PANTHER" id="PTHR43080:SF29">
    <property type="entry name" value="OS02G0818000 PROTEIN"/>
    <property type="match status" value="1"/>
</dbReference>
<dbReference type="PANTHER" id="PTHR43080">
    <property type="entry name" value="CBS DOMAIN-CONTAINING PROTEIN CBSX3, MITOCHONDRIAL"/>
    <property type="match status" value="1"/>
</dbReference>
<proteinExistence type="predicted"/>
<feature type="domain" description="BON" evidence="3">
    <location>
        <begin position="123"/>
        <end position="192"/>
    </location>
</feature>
<dbReference type="InterPro" id="IPR046342">
    <property type="entry name" value="CBS_dom_sf"/>
</dbReference>
<gene>
    <name evidence="5" type="ORF">VSS16_29015</name>
</gene>
<dbReference type="InterPro" id="IPR000644">
    <property type="entry name" value="CBS_dom"/>
</dbReference>
<evidence type="ECO:0000256" key="1">
    <source>
        <dbReference type="ARBA" id="ARBA00023122"/>
    </source>
</evidence>
<dbReference type="EMBL" id="JAYMRP010000034">
    <property type="protein sequence ID" value="MFB8776731.1"/>
    <property type="molecule type" value="Genomic_DNA"/>
</dbReference>
<sequence>MKATSIGALMVRDVVTAGPGTPLEDAVDLFREHRVSGLPVVDGDDRVIGVISERDLVLRRSRTGTVGEVMSVPAVTVRADAPVPEAARLLAEHEVKRLPVVDDEDRLVGIVTRRELLQVFLRTDEHIRHQIRRRVFTDTLVVDPGAVDITVRDGVVTLTGRLERRSDVRVAIGMTTRLDGVVTVLDQLSYRVDDSRPRPAEEAALHGVTDGWLRGA</sequence>
<name>A0ABV5EIV8_9ACTN</name>
<dbReference type="InterPro" id="IPR007055">
    <property type="entry name" value="BON_dom"/>
</dbReference>
<dbReference type="SUPFAM" id="SSF54631">
    <property type="entry name" value="CBS-domain pair"/>
    <property type="match status" value="1"/>
</dbReference>
<dbReference type="RefSeq" id="WP_376735254.1">
    <property type="nucleotide sequence ID" value="NZ_JAYMRP010000034.1"/>
</dbReference>
<evidence type="ECO:0000256" key="2">
    <source>
        <dbReference type="PROSITE-ProRule" id="PRU00703"/>
    </source>
</evidence>
<evidence type="ECO:0000313" key="6">
    <source>
        <dbReference type="Proteomes" id="UP001585080"/>
    </source>
</evidence>
<dbReference type="InterPro" id="IPR017080">
    <property type="entry name" value="UCP036990_CBS_BON"/>
</dbReference>
<evidence type="ECO:0000259" key="4">
    <source>
        <dbReference type="PROSITE" id="PS51371"/>
    </source>
</evidence>
<dbReference type="Pfam" id="PF00571">
    <property type="entry name" value="CBS"/>
    <property type="match status" value="2"/>
</dbReference>
<evidence type="ECO:0000259" key="3">
    <source>
        <dbReference type="PROSITE" id="PS50914"/>
    </source>
</evidence>
<keyword evidence="6" id="KW-1185">Reference proteome</keyword>
<dbReference type="Gene3D" id="3.10.580.10">
    <property type="entry name" value="CBS-domain"/>
    <property type="match status" value="2"/>
</dbReference>
<accession>A0ABV5EIV8</accession>
<dbReference type="PROSITE" id="PS50914">
    <property type="entry name" value="BON"/>
    <property type="match status" value="1"/>
</dbReference>
<dbReference type="CDD" id="cd04586">
    <property type="entry name" value="CBS_pair_BON_assoc"/>
    <property type="match status" value="1"/>
</dbReference>
<dbReference type="InterPro" id="IPR051257">
    <property type="entry name" value="Diverse_CBS-Domain"/>
</dbReference>
<organism evidence="5 6">
    <name type="scientific">Streptomyces broussonetiae</name>
    <dbReference type="NCBI Taxonomy" id="2686304"/>
    <lineage>
        <taxon>Bacteria</taxon>
        <taxon>Bacillati</taxon>
        <taxon>Actinomycetota</taxon>
        <taxon>Actinomycetes</taxon>
        <taxon>Kitasatosporales</taxon>
        <taxon>Streptomycetaceae</taxon>
        <taxon>Streptomyces</taxon>
    </lineage>
</organism>
<comment type="caution">
    <text evidence="5">The sequence shown here is derived from an EMBL/GenBank/DDBJ whole genome shotgun (WGS) entry which is preliminary data.</text>
</comment>
<dbReference type="Pfam" id="PF04972">
    <property type="entry name" value="BON"/>
    <property type="match status" value="1"/>
</dbReference>
<keyword evidence="1 2" id="KW-0129">CBS domain</keyword>
<feature type="domain" description="CBS" evidence="4">
    <location>
        <begin position="70"/>
        <end position="131"/>
    </location>
</feature>
<dbReference type="PROSITE" id="PS51371">
    <property type="entry name" value="CBS"/>
    <property type="match status" value="2"/>
</dbReference>
<dbReference type="PIRSF" id="PIRSF036990">
    <property type="entry name" value="UCP036990_CBS_BON"/>
    <property type="match status" value="1"/>
</dbReference>